<comment type="function">
    <text evidence="8">Catalyzes the phosphorylation of the 3'-hydroxyl group of dephosphocoenzyme A to form coenzyme A.</text>
</comment>
<dbReference type="AlphaFoldDB" id="A0A9X1ZM67"/>
<dbReference type="Proteomes" id="UP001139333">
    <property type="component" value="Unassembled WGS sequence"/>
</dbReference>
<evidence type="ECO:0000256" key="7">
    <source>
        <dbReference type="ARBA" id="ARBA00022993"/>
    </source>
</evidence>
<dbReference type="PROSITE" id="PS51219">
    <property type="entry name" value="DPCK"/>
    <property type="match status" value="1"/>
</dbReference>
<dbReference type="Gene3D" id="3.40.50.300">
    <property type="entry name" value="P-loop containing nucleotide triphosphate hydrolases"/>
    <property type="match status" value="1"/>
</dbReference>
<evidence type="ECO:0000256" key="5">
    <source>
        <dbReference type="ARBA" id="ARBA00022777"/>
    </source>
</evidence>
<dbReference type="FunFam" id="3.40.50.300:FF:000518">
    <property type="entry name" value="Dephospho-CoA kinase"/>
    <property type="match status" value="1"/>
</dbReference>
<evidence type="ECO:0000313" key="11">
    <source>
        <dbReference type="Proteomes" id="UP001139333"/>
    </source>
</evidence>
<dbReference type="GO" id="GO:0005524">
    <property type="term" value="F:ATP binding"/>
    <property type="evidence" value="ECO:0007669"/>
    <property type="project" value="UniProtKB-UniRule"/>
</dbReference>
<dbReference type="Pfam" id="PF01121">
    <property type="entry name" value="CoaE"/>
    <property type="match status" value="1"/>
</dbReference>
<dbReference type="GO" id="GO:0015937">
    <property type="term" value="P:coenzyme A biosynthetic process"/>
    <property type="evidence" value="ECO:0007669"/>
    <property type="project" value="UniProtKB-UniRule"/>
</dbReference>
<dbReference type="InterPro" id="IPR027417">
    <property type="entry name" value="P-loop_NTPase"/>
</dbReference>
<dbReference type="PANTHER" id="PTHR10695">
    <property type="entry name" value="DEPHOSPHO-COA KINASE-RELATED"/>
    <property type="match status" value="1"/>
</dbReference>
<evidence type="ECO:0000256" key="2">
    <source>
        <dbReference type="ARBA" id="ARBA00022490"/>
    </source>
</evidence>
<protein>
    <recommendedName>
        <fullName evidence="8 9">Dephospho-CoA kinase</fullName>
        <ecNumber evidence="8 9">2.7.1.24</ecNumber>
    </recommendedName>
    <alternativeName>
        <fullName evidence="8">Dephosphocoenzyme A kinase</fullName>
    </alternativeName>
</protein>
<comment type="similarity">
    <text evidence="1 8">Belongs to the CoaE family.</text>
</comment>
<keyword evidence="3 8" id="KW-0808">Transferase</keyword>
<dbReference type="InterPro" id="IPR001977">
    <property type="entry name" value="Depp_CoAkinase"/>
</dbReference>
<keyword evidence="2 8" id="KW-0963">Cytoplasm</keyword>
<dbReference type="NCBIfam" id="TIGR00152">
    <property type="entry name" value="dephospho-CoA kinase"/>
    <property type="match status" value="1"/>
</dbReference>
<proteinExistence type="inferred from homology"/>
<feature type="binding site" evidence="8">
    <location>
        <begin position="13"/>
        <end position="18"/>
    </location>
    <ligand>
        <name>ATP</name>
        <dbReference type="ChEBI" id="CHEBI:30616"/>
    </ligand>
</feature>
<accession>A0A9X1ZM67</accession>
<sequence length="202" mass="22232">MAKFIVGLTGGIGSGKTTVANLFADKGITLVDADIVARQVVEPQSPGLQQIKQHFGEHICNTDGSLNRAVLRNIIFADDKELQWLNNLLHPLIRQTMLQQVAQATSAYVIMVVPLLFENGLDRLVNKTLVVDVAPEIQISRTSQRDNVPDSQVEQIITSQISRKDRLAKADDVIDNQGDLADLTVSVDALHNQYLKLAQQTL</sequence>
<keyword evidence="6 8" id="KW-0067">ATP-binding</keyword>
<keyword evidence="5 8" id="KW-0418">Kinase</keyword>
<evidence type="ECO:0000256" key="9">
    <source>
        <dbReference type="NCBIfam" id="TIGR00152"/>
    </source>
</evidence>
<dbReference type="PANTHER" id="PTHR10695:SF46">
    <property type="entry name" value="BIFUNCTIONAL COENZYME A SYNTHASE-RELATED"/>
    <property type="match status" value="1"/>
</dbReference>
<dbReference type="GO" id="GO:0005737">
    <property type="term" value="C:cytoplasm"/>
    <property type="evidence" value="ECO:0007669"/>
    <property type="project" value="UniProtKB-SubCell"/>
</dbReference>
<evidence type="ECO:0000256" key="1">
    <source>
        <dbReference type="ARBA" id="ARBA00009018"/>
    </source>
</evidence>
<dbReference type="EC" id="2.7.1.24" evidence="8 9"/>
<comment type="pathway">
    <text evidence="8">Cofactor biosynthesis; coenzyme A biosynthesis; CoA from (R)-pantothenate: step 5/5.</text>
</comment>
<comment type="subcellular location">
    <subcellularLocation>
        <location evidence="8">Cytoplasm</location>
    </subcellularLocation>
</comment>
<evidence type="ECO:0000256" key="3">
    <source>
        <dbReference type="ARBA" id="ARBA00022679"/>
    </source>
</evidence>
<comment type="caution">
    <text evidence="10">The sequence shown here is derived from an EMBL/GenBank/DDBJ whole genome shotgun (WGS) entry which is preliminary data.</text>
</comment>
<organism evidence="10 11">
    <name type="scientific">Shewanella gaetbuli</name>
    <dbReference type="NCBI Taxonomy" id="220752"/>
    <lineage>
        <taxon>Bacteria</taxon>
        <taxon>Pseudomonadati</taxon>
        <taxon>Pseudomonadota</taxon>
        <taxon>Gammaproteobacteria</taxon>
        <taxon>Alteromonadales</taxon>
        <taxon>Shewanellaceae</taxon>
        <taxon>Shewanella</taxon>
    </lineage>
</organism>
<keyword evidence="7 8" id="KW-0173">Coenzyme A biosynthesis</keyword>
<evidence type="ECO:0000313" key="10">
    <source>
        <dbReference type="EMBL" id="MCL1142060.1"/>
    </source>
</evidence>
<evidence type="ECO:0000256" key="4">
    <source>
        <dbReference type="ARBA" id="ARBA00022741"/>
    </source>
</evidence>
<dbReference type="GO" id="GO:0004140">
    <property type="term" value="F:dephospho-CoA kinase activity"/>
    <property type="evidence" value="ECO:0007669"/>
    <property type="project" value="UniProtKB-UniRule"/>
</dbReference>
<dbReference type="CDD" id="cd02022">
    <property type="entry name" value="DPCK"/>
    <property type="match status" value="1"/>
</dbReference>
<comment type="catalytic activity">
    <reaction evidence="8">
        <text>3'-dephospho-CoA + ATP = ADP + CoA + H(+)</text>
        <dbReference type="Rhea" id="RHEA:18245"/>
        <dbReference type="ChEBI" id="CHEBI:15378"/>
        <dbReference type="ChEBI" id="CHEBI:30616"/>
        <dbReference type="ChEBI" id="CHEBI:57287"/>
        <dbReference type="ChEBI" id="CHEBI:57328"/>
        <dbReference type="ChEBI" id="CHEBI:456216"/>
        <dbReference type="EC" id="2.7.1.24"/>
    </reaction>
</comment>
<dbReference type="SUPFAM" id="SSF52540">
    <property type="entry name" value="P-loop containing nucleoside triphosphate hydrolases"/>
    <property type="match status" value="1"/>
</dbReference>
<dbReference type="RefSeq" id="WP_248994748.1">
    <property type="nucleotide sequence ID" value="NZ_JAKIKP010000003.1"/>
</dbReference>
<gene>
    <name evidence="8 10" type="primary">coaE</name>
    <name evidence="10" type="ORF">L2672_05065</name>
</gene>
<name>A0A9X1ZM67_9GAMM</name>
<reference evidence="10" key="1">
    <citation type="submission" date="2022-01" db="EMBL/GenBank/DDBJ databases">
        <title>Whole genome-based taxonomy of the Shewanellaceae.</title>
        <authorList>
            <person name="Martin-Rodriguez A.J."/>
        </authorList>
    </citation>
    <scope>NUCLEOTIDE SEQUENCE</scope>
    <source>
        <strain evidence="10">DSM 16422</strain>
    </source>
</reference>
<keyword evidence="11" id="KW-1185">Reference proteome</keyword>
<dbReference type="EMBL" id="JAKIKP010000003">
    <property type="protein sequence ID" value="MCL1142060.1"/>
    <property type="molecule type" value="Genomic_DNA"/>
</dbReference>
<evidence type="ECO:0000256" key="8">
    <source>
        <dbReference type="HAMAP-Rule" id="MF_00376"/>
    </source>
</evidence>
<keyword evidence="4 8" id="KW-0547">Nucleotide-binding</keyword>
<evidence type="ECO:0000256" key="6">
    <source>
        <dbReference type="ARBA" id="ARBA00022840"/>
    </source>
</evidence>
<dbReference type="HAMAP" id="MF_00376">
    <property type="entry name" value="Dephospho_CoA_kinase"/>
    <property type="match status" value="1"/>
</dbReference>